<dbReference type="STRING" id="1622118.Lupro_05490"/>
<evidence type="ECO:0000313" key="1">
    <source>
        <dbReference type="EMBL" id="AMC10727.1"/>
    </source>
</evidence>
<reference evidence="2" key="1">
    <citation type="submission" date="2015-12" db="EMBL/GenBank/DDBJ databases">
        <title>Complete genome sequence of Lutibacter profundus strain LP1.</title>
        <authorList>
            <person name="Wissuwa J."/>
            <person name="Le Moine Bauer S."/>
            <person name="Stokke R."/>
            <person name="Dahle H."/>
            <person name="Steen I.H."/>
        </authorList>
    </citation>
    <scope>NUCLEOTIDE SEQUENCE [LARGE SCALE GENOMIC DNA]</scope>
    <source>
        <strain evidence="2">LP1</strain>
    </source>
</reference>
<dbReference type="OrthoDB" id="5493262at2"/>
<sequence length="208" mass="24082">MKKIFFVLAVVFLFFNCSPKKVSYEDEIKLFQYKLNTEFADAEKSPLTAGDLKTFKTLDFFEIDKNFKVEAEFELTPNTPVFEMQTNTDRLPLYRKYGIARFTLNGEKFELNIYQSLDLMSNPEFEDYLFLPFNDTTNGKSSYGGGRYLDLEFPPKESKTIVIDFNKAYNPYCAYNTKYSCPIPPSENNLPIDIPVGVKAYKKIKSPV</sequence>
<dbReference type="KEGG" id="lut:Lupro_05490"/>
<dbReference type="PANTHER" id="PTHR41913:SF1">
    <property type="entry name" value="DUF1684 DOMAIN-CONTAINING PROTEIN"/>
    <property type="match status" value="1"/>
</dbReference>
<dbReference type="AlphaFoldDB" id="A0A0X8G609"/>
<dbReference type="PANTHER" id="PTHR41913">
    <property type="entry name" value="DUF1684 DOMAIN-CONTAINING PROTEIN"/>
    <property type="match status" value="1"/>
</dbReference>
<evidence type="ECO:0008006" key="3">
    <source>
        <dbReference type="Google" id="ProtNLM"/>
    </source>
</evidence>
<dbReference type="PATRIC" id="fig|1622118.3.peg.1144"/>
<dbReference type="InterPro" id="IPR012467">
    <property type="entry name" value="DUF1684"/>
</dbReference>
<proteinExistence type="predicted"/>
<reference evidence="1 2" key="2">
    <citation type="journal article" date="2016" name="Int. J. Syst. Evol. Microbiol.">
        <title>Lutibacter profundi sp. nov., isolated from a deep-sea hydrothermal system on the Arctic Mid-Ocean Ridge and emended description of the genus Lutibacter.</title>
        <authorList>
            <person name="Le Moine Bauer S."/>
            <person name="Roalkvam I."/>
            <person name="Steen I.H."/>
            <person name="Dahle H."/>
        </authorList>
    </citation>
    <scope>NUCLEOTIDE SEQUENCE [LARGE SCALE GENOMIC DNA]</scope>
    <source>
        <strain evidence="1 2">LP1</strain>
    </source>
</reference>
<evidence type="ECO:0000313" key="2">
    <source>
        <dbReference type="Proteomes" id="UP000059672"/>
    </source>
</evidence>
<dbReference type="Proteomes" id="UP000059672">
    <property type="component" value="Chromosome"/>
</dbReference>
<keyword evidence="2" id="KW-1185">Reference proteome</keyword>
<dbReference type="Pfam" id="PF07920">
    <property type="entry name" value="DUF1684"/>
    <property type="match status" value="1"/>
</dbReference>
<organism evidence="1 2">
    <name type="scientific">Lutibacter profundi</name>
    <dbReference type="NCBI Taxonomy" id="1622118"/>
    <lineage>
        <taxon>Bacteria</taxon>
        <taxon>Pseudomonadati</taxon>
        <taxon>Bacteroidota</taxon>
        <taxon>Flavobacteriia</taxon>
        <taxon>Flavobacteriales</taxon>
        <taxon>Flavobacteriaceae</taxon>
        <taxon>Lutibacter</taxon>
    </lineage>
</organism>
<protein>
    <recommendedName>
        <fullName evidence="3">DUF1684 domain-containing protein</fullName>
    </recommendedName>
</protein>
<name>A0A0X8G609_9FLAO</name>
<accession>A0A0X8G609</accession>
<gene>
    <name evidence="1" type="ORF">Lupro_05490</name>
</gene>
<dbReference type="EMBL" id="CP013355">
    <property type="protein sequence ID" value="AMC10727.1"/>
    <property type="molecule type" value="Genomic_DNA"/>
</dbReference>
<dbReference type="RefSeq" id="WP_068207048.1">
    <property type="nucleotide sequence ID" value="NZ_CP013355.1"/>
</dbReference>